<dbReference type="SUPFAM" id="SSF53474">
    <property type="entry name" value="alpha/beta-Hydrolases"/>
    <property type="match status" value="1"/>
</dbReference>
<dbReference type="PANTHER" id="PTHR34853:SF1">
    <property type="entry name" value="LIPASE 5"/>
    <property type="match status" value="1"/>
</dbReference>
<reference evidence="2" key="1">
    <citation type="journal article" date="2019" name="Int. J. Syst. Evol. Microbiol.">
        <title>The Global Catalogue of Microorganisms (GCM) 10K type strain sequencing project: providing services to taxonomists for standard genome sequencing and annotation.</title>
        <authorList>
            <consortium name="The Broad Institute Genomics Platform"/>
            <consortium name="The Broad Institute Genome Sequencing Center for Infectious Disease"/>
            <person name="Wu L."/>
            <person name="Ma J."/>
        </authorList>
    </citation>
    <scope>NUCLEOTIDE SEQUENCE [LARGE SCALE GENOMIC DNA]</scope>
    <source>
        <strain evidence="2">CCUG 36956</strain>
    </source>
</reference>
<comment type="caution">
    <text evidence="1">The sequence shown here is derived from an EMBL/GenBank/DDBJ whole genome shotgun (WGS) entry which is preliminary data.</text>
</comment>
<name>A0ABW1JY93_9NOCA</name>
<dbReference type="InterPro" id="IPR005152">
    <property type="entry name" value="Lipase_secreted"/>
</dbReference>
<dbReference type="InterPro" id="IPR029058">
    <property type="entry name" value="AB_hydrolase_fold"/>
</dbReference>
<evidence type="ECO:0000313" key="1">
    <source>
        <dbReference type="EMBL" id="MFC6014150.1"/>
    </source>
</evidence>
<organism evidence="1 2">
    <name type="scientific">Nocardia lasii</name>
    <dbReference type="NCBI Taxonomy" id="1616107"/>
    <lineage>
        <taxon>Bacteria</taxon>
        <taxon>Bacillati</taxon>
        <taxon>Actinomycetota</taxon>
        <taxon>Actinomycetes</taxon>
        <taxon>Mycobacteriales</taxon>
        <taxon>Nocardiaceae</taxon>
        <taxon>Nocardia</taxon>
    </lineage>
</organism>
<dbReference type="EMBL" id="JBHSQN010000015">
    <property type="protein sequence ID" value="MFC6014150.1"/>
    <property type="molecule type" value="Genomic_DNA"/>
</dbReference>
<keyword evidence="1" id="KW-0378">Hydrolase</keyword>
<dbReference type="Gene3D" id="3.40.50.1820">
    <property type="entry name" value="alpha/beta hydrolase"/>
    <property type="match status" value="1"/>
</dbReference>
<dbReference type="Pfam" id="PF03583">
    <property type="entry name" value="LIP"/>
    <property type="match status" value="1"/>
</dbReference>
<keyword evidence="2" id="KW-1185">Reference proteome</keyword>
<evidence type="ECO:0000313" key="2">
    <source>
        <dbReference type="Proteomes" id="UP001596223"/>
    </source>
</evidence>
<accession>A0ABW1JY93</accession>
<gene>
    <name evidence="1" type="ORF">ACFP3H_24110</name>
</gene>
<protein>
    <submittedName>
        <fullName evidence="1">Alpha/beta fold hydrolase</fullName>
    </submittedName>
</protein>
<dbReference type="PIRSF" id="PIRSF029171">
    <property type="entry name" value="Esterase_LipA"/>
    <property type="match status" value="1"/>
</dbReference>
<sequence length="389" mass="40062">MARLVDESTGGVMLTVSAWRRAGLAFVIAAGVAVGPVGVAQAAAPGGVIAVERADGFRGMGETQIIEYWTRGVGGATQPASGALFLPVGPAPAGGWPVVAWDHGTTGLASGCGGMSTEAGPAWPLTQVQFLHRMVDRGFAVVATDYLGLGRFDTGPHPYLGLDTEATATIDLLRAARSVRSDLSPTWVAAGMSQGGQAALGTGHRQASYAPELDFRGTIAIDPESDVEKVASVLVPGNPDQLGGGILGFSASILAGMRAARPDAQVDSVLSPLGQRIIAEIGTMCQDDIDARVAGLTLGQLLAKPLGAEPFRSAMADYMTVPTSGYNAPILLLVNATDRTVPSPLHAALAAQFTANGVHYTPVVGFGGHCDLNPTMWAAIDEFLDRVHS</sequence>
<dbReference type="Proteomes" id="UP001596223">
    <property type="component" value="Unassembled WGS sequence"/>
</dbReference>
<dbReference type="PANTHER" id="PTHR34853">
    <property type="match status" value="1"/>
</dbReference>
<dbReference type="GO" id="GO:0016787">
    <property type="term" value="F:hydrolase activity"/>
    <property type="evidence" value="ECO:0007669"/>
    <property type="project" value="UniProtKB-KW"/>
</dbReference>
<proteinExistence type="predicted"/>